<comment type="function">
    <text evidence="4">Involved in the maturation of [NiFe] hydrogenases. Required for nickel insertion into the metal center of the hydrogenase.</text>
</comment>
<dbReference type="Pfam" id="PF01155">
    <property type="entry name" value="HypA"/>
    <property type="match status" value="1"/>
</dbReference>
<protein>
    <recommendedName>
        <fullName evidence="4">Hydrogenase maturation factor HypA</fullName>
    </recommendedName>
</protein>
<evidence type="ECO:0000256" key="1">
    <source>
        <dbReference type="ARBA" id="ARBA00022596"/>
    </source>
</evidence>
<dbReference type="PIRSF" id="PIRSF004761">
    <property type="entry name" value="Hydrgn_mat_HypA"/>
    <property type="match status" value="1"/>
</dbReference>
<accession>A0A1H7TKR2</accession>
<dbReference type="HAMAP" id="MF_00213">
    <property type="entry name" value="HypA_HybF"/>
    <property type="match status" value="1"/>
</dbReference>
<dbReference type="PANTHER" id="PTHR34535:SF3">
    <property type="entry name" value="HYDROGENASE MATURATION FACTOR HYPA"/>
    <property type="match status" value="1"/>
</dbReference>
<dbReference type="EMBL" id="FNZR01000011">
    <property type="protein sequence ID" value="SEL85391.1"/>
    <property type="molecule type" value="Genomic_DNA"/>
</dbReference>
<feature type="binding site" evidence="4">
    <location>
        <position position="73"/>
    </location>
    <ligand>
        <name>Zn(2+)</name>
        <dbReference type="ChEBI" id="CHEBI:29105"/>
    </ligand>
</feature>
<dbReference type="GO" id="GO:0051604">
    <property type="term" value="P:protein maturation"/>
    <property type="evidence" value="ECO:0007669"/>
    <property type="project" value="InterPro"/>
</dbReference>
<evidence type="ECO:0000256" key="3">
    <source>
        <dbReference type="ARBA" id="ARBA00022833"/>
    </source>
</evidence>
<evidence type="ECO:0000313" key="5">
    <source>
        <dbReference type="EMBL" id="SEL85391.1"/>
    </source>
</evidence>
<dbReference type="STRING" id="332977.SAMN05421740_111131"/>
<dbReference type="InterPro" id="IPR000688">
    <property type="entry name" value="HypA/HybF"/>
</dbReference>
<dbReference type="AlphaFoldDB" id="A0A1H7TKR2"/>
<dbReference type="RefSeq" id="WP_177181251.1">
    <property type="nucleotide sequence ID" value="NZ_FNZR01000011.1"/>
</dbReference>
<dbReference type="PANTHER" id="PTHR34535">
    <property type="entry name" value="HYDROGENASE MATURATION FACTOR HYPA"/>
    <property type="match status" value="1"/>
</dbReference>
<keyword evidence="6" id="KW-1185">Reference proteome</keyword>
<evidence type="ECO:0000256" key="4">
    <source>
        <dbReference type="HAMAP-Rule" id="MF_00213"/>
    </source>
</evidence>
<organism evidence="5 6">
    <name type="scientific">Parapedobacter koreensis</name>
    <dbReference type="NCBI Taxonomy" id="332977"/>
    <lineage>
        <taxon>Bacteria</taxon>
        <taxon>Pseudomonadati</taxon>
        <taxon>Bacteroidota</taxon>
        <taxon>Sphingobacteriia</taxon>
        <taxon>Sphingobacteriales</taxon>
        <taxon>Sphingobacteriaceae</taxon>
        <taxon>Parapedobacter</taxon>
    </lineage>
</organism>
<proteinExistence type="inferred from homology"/>
<keyword evidence="1 4" id="KW-0533">Nickel</keyword>
<feature type="binding site" evidence="4">
    <location>
        <position position="89"/>
    </location>
    <ligand>
        <name>Zn(2+)</name>
        <dbReference type="ChEBI" id="CHEBI:29105"/>
    </ligand>
</feature>
<comment type="similarity">
    <text evidence="4">Belongs to the HypA/HybF family.</text>
</comment>
<gene>
    <name evidence="4" type="primary">hypA</name>
    <name evidence="5" type="ORF">SAMN05421740_111131</name>
</gene>
<feature type="binding site" evidence="4">
    <location>
        <position position="2"/>
    </location>
    <ligand>
        <name>Ni(2+)</name>
        <dbReference type="ChEBI" id="CHEBI:49786"/>
    </ligand>
</feature>
<dbReference type="GO" id="GO:0016151">
    <property type="term" value="F:nickel cation binding"/>
    <property type="evidence" value="ECO:0007669"/>
    <property type="project" value="UniProtKB-UniRule"/>
</dbReference>
<evidence type="ECO:0000256" key="2">
    <source>
        <dbReference type="ARBA" id="ARBA00022723"/>
    </source>
</evidence>
<evidence type="ECO:0000313" key="6">
    <source>
        <dbReference type="Proteomes" id="UP000198916"/>
    </source>
</evidence>
<feature type="binding site" evidence="4">
    <location>
        <position position="76"/>
    </location>
    <ligand>
        <name>Zn(2+)</name>
        <dbReference type="ChEBI" id="CHEBI:29105"/>
    </ligand>
</feature>
<dbReference type="Proteomes" id="UP000198916">
    <property type="component" value="Unassembled WGS sequence"/>
</dbReference>
<name>A0A1H7TKR2_9SPHI</name>
<reference evidence="6" key="1">
    <citation type="submission" date="2016-10" db="EMBL/GenBank/DDBJ databases">
        <authorList>
            <person name="Varghese N."/>
            <person name="Submissions S."/>
        </authorList>
    </citation>
    <scope>NUCLEOTIDE SEQUENCE [LARGE SCALE GENOMIC DNA]</scope>
    <source>
        <strain evidence="6">Jip14</strain>
    </source>
</reference>
<dbReference type="Gene3D" id="3.30.2320.80">
    <property type="match status" value="1"/>
</dbReference>
<dbReference type="GO" id="GO:0008270">
    <property type="term" value="F:zinc ion binding"/>
    <property type="evidence" value="ECO:0007669"/>
    <property type="project" value="UniProtKB-UniRule"/>
</dbReference>
<keyword evidence="3 4" id="KW-0862">Zinc</keyword>
<feature type="binding site" evidence="4">
    <location>
        <position position="92"/>
    </location>
    <ligand>
        <name>Zn(2+)</name>
        <dbReference type="ChEBI" id="CHEBI:29105"/>
    </ligand>
</feature>
<keyword evidence="2 4" id="KW-0479">Metal-binding</keyword>
<sequence>MHELSIALSIVKTATSAVEEVQGASVTDIYLEVGKLSGVELGALRFVWQPCVNGTVLEHARLTVSTPGGKAECLECEQAFAIAQHYDACPYCGSPFKRIVSGKELKIKKLVIT</sequence>